<gene>
    <name evidence="2" type="ORF">M9Y10_008448</name>
</gene>
<sequence>MERESGSKTKSDKFYQMKIAVLERELSEKTRILENTSSLLADSQKQYQHLLRQLEKIKKETGYRFDSSQDHYSSEPDFIMNTMKSRERHSYLGQPLQQLQDFEITVKQLSSQMNKLKSQNNYYRNEQKEWNNFAISNFNMIRGILPYEQDFPENDGEAQRYILDDLFNKLYSNFQRKEEEENMYRNKYNQAKIKLCEVQKKCDKMLMLLEENGVDFRSNIFNKSTENINENNDFYFQQNKKHRSRNSNGNFDMNSLGNHLDQLTTITKQMKKHYQTIRQTSE</sequence>
<reference evidence="2 3" key="1">
    <citation type="submission" date="2024-04" db="EMBL/GenBank/DDBJ databases">
        <title>Tritrichomonas musculus Genome.</title>
        <authorList>
            <person name="Alves-Ferreira E."/>
            <person name="Grigg M."/>
            <person name="Lorenzi H."/>
            <person name="Galac M."/>
        </authorList>
    </citation>
    <scope>NUCLEOTIDE SEQUENCE [LARGE SCALE GENOMIC DNA]</scope>
    <source>
        <strain evidence="2 3">EAF2021</strain>
    </source>
</reference>
<feature type="coiled-coil region" evidence="1">
    <location>
        <begin position="33"/>
        <end position="60"/>
    </location>
</feature>
<organism evidence="2 3">
    <name type="scientific">Tritrichomonas musculus</name>
    <dbReference type="NCBI Taxonomy" id="1915356"/>
    <lineage>
        <taxon>Eukaryota</taxon>
        <taxon>Metamonada</taxon>
        <taxon>Parabasalia</taxon>
        <taxon>Tritrichomonadida</taxon>
        <taxon>Tritrichomonadidae</taxon>
        <taxon>Tritrichomonas</taxon>
    </lineage>
</organism>
<keyword evidence="3" id="KW-1185">Reference proteome</keyword>
<evidence type="ECO:0000313" key="2">
    <source>
        <dbReference type="EMBL" id="KAK8870562.1"/>
    </source>
</evidence>
<protein>
    <submittedName>
        <fullName evidence="2">Uncharacterized protein</fullName>
    </submittedName>
</protein>
<comment type="caution">
    <text evidence="2">The sequence shown here is derived from an EMBL/GenBank/DDBJ whole genome shotgun (WGS) entry which is preliminary data.</text>
</comment>
<evidence type="ECO:0000313" key="3">
    <source>
        <dbReference type="Proteomes" id="UP001470230"/>
    </source>
</evidence>
<keyword evidence="1" id="KW-0175">Coiled coil</keyword>
<accession>A0ABR2IZY7</accession>
<proteinExistence type="predicted"/>
<evidence type="ECO:0000256" key="1">
    <source>
        <dbReference type="SAM" id="Coils"/>
    </source>
</evidence>
<name>A0ABR2IZY7_9EUKA</name>
<feature type="coiled-coil region" evidence="1">
    <location>
        <begin position="99"/>
        <end position="126"/>
    </location>
</feature>
<dbReference type="Proteomes" id="UP001470230">
    <property type="component" value="Unassembled WGS sequence"/>
</dbReference>
<dbReference type="EMBL" id="JAPFFF010000014">
    <property type="protein sequence ID" value="KAK8870562.1"/>
    <property type="molecule type" value="Genomic_DNA"/>
</dbReference>